<dbReference type="Gene3D" id="3.30.2310.20">
    <property type="entry name" value="RelE-like"/>
    <property type="match status" value="1"/>
</dbReference>
<evidence type="ECO:0000256" key="2">
    <source>
        <dbReference type="ARBA" id="ARBA00022649"/>
    </source>
</evidence>
<keyword evidence="2" id="KW-1277">Toxin-antitoxin system</keyword>
<sequence length="95" mass="10834">MRVRWTRPALSHLDEIQDYVAARNLVAAYRLINEIIDRTEQLLAANPEAGRPGRVDETRELVLGGTSYVVAYRVSQTIEILAVMHGAQRWPDKFD</sequence>
<dbReference type="InterPro" id="IPR007712">
    <property type="entry name" value="RelE/ParE_toxin"/>
</dbReference>
<comment type="similarity">
    <text evidence="1">Belongs to the RelE toxin family.</text>
</comment>
<dbReference type="PANTHER" id="PTHR33755">
    <property type="entry name" value="TOXIN PARE1-RELATED"/>
    <property type="match status" value="1"/>
</dbReference>
<evidence type="ECO:0000313" key="3">
    <source>
        <dbReference type="EMBL" id="SMH39378.1"/>
    </source>
</evidence>
<evidence type="ECO:0000256" key="1">
    <source>
        <dbReference type="ARBA" id="ARBA00006226"/>
    </source>
</evidence>
<dbReference type="RefSeq" id="WP_085464172.1">
    <property type="nucleotide sequence ID" value="NZ_FXBL01000004.1"/>
</dbReference>
<evidence type="ECO:0000313" key="4">
    <source>
        <dbReference type="Proteomes" id="UP000193083"/>
    </source>
</evidence>
<dbReference type="PANTHER" id="PTHR33755:SF6">
    <property type="entry name" value="PLASMID STABILIZATION SYSTEM PROTEIN"/>
    <property type="match status" value="1"/>
</dbReference>
<dbReference type="OrthoDB" id="595470at2"/>
<dbReference type="NCBIfam" id="TIGR02385">
    <property type="entry name" value="RelE_StbE"/>
    <property type="match status" value="1"/>
</dbReference>
<name>A0A1X7NQ35_9HYPH</name>
<dbReference type="Pfam" id="PF05016">
    <property type="entry name" value="ParE_toxin"/>
    <property type="match status" value="1"/>
</dbReference>
<proteinExistence type="inferred from homology"/>
<dbReference type="EMBL" id="FXBL01000004">
    <property type="protein sequence ID" value="SMH39378.1"/>
    <property type="molecule type" value="Genomic_DNA"/>
</dbReference>
<dbReference type="AlphaFoldDB" id="A0A1X7NQ35"/>
<dbReference type="InterPro" id="IPR051803">
    <property type="entry name" value="TA_system_RelE-like_toxin"/>
</dbReference>
<dbReference type="InterPro" id="IPR035093">
    <property type="entry name" value="RelE/ParE_toxin_dom_sf"/>
</dbReference>
<dbReference type="Proteomes" id="UP000193083">
    <property type="component" value="Unassembled WGS sequence"/>
</dbReference>
<organism evidence="3 4">
    <name type="scientific">Mesorhizobium australicum</name>
    <dbReference type="NCBI Taxonomy" id="536018"/>
    <lineage>
        <taxon>Bacteria</taxon>
        <taxon>Pseudomonadati</taxon>
        <taxon>Pseudomonadota</taxon>
        <taxon>Alphaproteobacteria</taxon>
        <taxon>Hyphomicrobiales</taxon>
        <taxon>Phyllobacteriaceae</taxon>
        <taxon>Mesorhizobium</taxon>
    </lineage>
</organism>
<accession>A0A1X7NQ35</accession>
<reference evidence="3 4" key="1">
    <citation type="submission" date="2017-04" db="EMBL/GenBank/DDBJ databases">
        <authorList>
            <person name="Afonso C.L."/>
            <person name="Miller P.J."/>
            <person name="Scott M.A."/>
            <person name="Spackman E."/>
            <person name="Goraichik I."/>
            <person name="Dimitrov K.M."/>
            <person name="Suarez D.L."/>
            <person name="Swayne D.E."/>
        </authorList>
    </citation>
    <scope>NUCLEOTIDE SEQUENCE [LARGE SCALE GENOMIC DNA]</scope>
    <source>
        <strain evidence="3 4">B5P</strain>
    </source>
</reference>
<keyword evidence="4" id="KW-1185">Reference proteome</keyword>
<gene>
    <name evidence="3" type="ORF">SAMN02982922_2165</name>
</gene>
<protein>
    <submittedName>
        <fullName evidence="3">Addiction module toxin, RelE/StbE family</fullName>
    </submittedName>
</protein>